<evidence type="ECO:0000259" key="6">
    <source>
        <dbReference type="SMART" id="SM00563"/>
    </source>
</evidence>
<proteinExistence type="predicted"/>
<comment type="pathway">
    <text evidence="1">Lipid metabolism.</text>
</comment>
<evidence type="ECO:0000256" key="5">
    <source>
        <dbReference type="ARBA" id="ARBA00023315"/>
    </source>
</evidence>
<dbReference type="EMBL" id="CP048882">
    <property type="protein sequence ID" value="QPP05456.1"/>
    <property type="molecule type" value="Genomic_DNA"/>
</dbReference>
<dbReference type="InterPro" id="IPR002123">
    <property type="entry name" value="Plipid/glycerol_acylTrfase"/>
</dbReference>
<keyword evidence="4" id="KW-0443">Lipid metabolism</keyword>
<protein>
    <submittedName>
        <fullName evidence="7">1-acyl-sn-glycerol-3-phosphate acyltransferase</fullName>
    </submittedName>
</protein>
<organism evidence="7 8">
    <name type="scientific">Streptomyces bathyalis</name>
    <dbReference type="NCBI Taxonomy" id="2710756"/>
    <lineage>
        <taxon>Bacteria</taxon>
        <taxon>Bacillati</taxon>
        <taxon>Actinomycetota</taxon>
        <taxon>Actinomycetes</taxon>
        <taxon>Kitasatosporales</taxon>
        <taxon>Streptomycetaceae</taxon>
        <taxon>Streptomyces</taxon>
    </lineage>
</organism>
<evidence type="ECO:0000256" key="1">
    <source>
        <dbReference type="ARBA" id="ARBA00005189"/>
    </source>
</evidence>
<keyword evidence="8" id="KW-1185">Reference proteome</keyword>
<evidence type="ECO:0000256" key="2">
    <source>
        <dbReference type="ARBA" id="ARBA00022516"/>
    </source>
</evidence>
<dbReference type="CDD" id="cd07989">
    <property type="entry name" value="LPLAT_AGPAT-like"/>
    <property type="match status" value="1"/>
</dbReference>
<dbReference type="AlphaFoldDB" id="A0A7T1WQQ4"/>
<dbReference type="KEGG" id="sbat:G4Z16_02535"/>
<feature type="domain" description="Phospholipid/glycerol acyltransferase" evidence="6">
    <location>
        <begin position="93"/>
        <end position="205"/>
    </location>
</feature>
<dbReference type="Proteomes" id="UP000595046">
    <property type="component" value="Chromosome"/>
</dbReference>
<evidence type="ECO:0000256" key="3">
    <source>
        <dbReference type="ARBA" id="ARBA00022679"/>
    </source>
</evidence>
<dbReference type="SMART" id="SM00563">
    <property type="entry name" value="PlsC"/>
    <property type="match status" value="1"/>
</dbReference>
<keyword evidence="3 7" id="KW-0808">Transferase</keyword>
<keyword evidence="5 7" id="KW-0012">Acyltransferase</keyword>
<dbReference type="PANTHER" id="PTHR10434:SF64">
    <property type="entry name" value="1-ACYL-SN-GLYCEROL-3-PHOSPHATE ACYLTRANSFERASE-RELATED"/>
    <property type="match status" value="1"/>
</dbReference>
<evidence type="ECO:0000313" key="8">
    <source>
        <dbReference type="Proteomes" id="UP000595046"/>
    </source>
</evidence>
<dbReference type="PANTHER" id="PTHR10434">
    <property type="entry name" value="1-ACYL-SN-GLYCEROL-3-PHOSPHATE ACYLTRANSFERASE"/>
    <property type="match status" value="1"/>
</dbReference>
<dbReference type="RefSeq" id="WP_197348965.1">
    <property type="nucleotide sequence ID" value="NZ_CP048882.1"/>
</dbReference>
<name>A0A7T1WQQ4_9ACTN</name>
<dbReference type="GO" id="GO:0003841">
    <property type="term" value="F:1-acylglycerol-3-phosphate O-acyltransferase activity"/>
    <property type="evidence" value="ECO:0007669"/>
    <property type="project" value="TreeGrafter"/>
</dbReference>
<evidence type="ECO:0000313" key="7">
    <source>
        <dbReference type="EMBL" id="QPP05456.1"/>
    </source>
</evidence>
<dbReference type="GO" id="GO:0006654">
    <property type="term" value="P:phosphatidic acid biosynthetic process"/>
    <property type="evidence" value="ECO:0007669"/>
    <property type="project" value="TreeGrafter"/>
</dbReference>
<dbReference type="SUPFAM" id="SSF69593">
    <property type="entry name" value="Glycerol-3-phosphate (1)-acyltransferase"/>
    <property type="match status" value="1"/>
</dbReference>
<sequence>MNPWEVASPCTQRCVTRPTGNEQAYARTRRVPAASVLRRYASLTAALGSALAAGTRIADPSVLQRHARCVLGALGIGLDATGPLRVPGTAAGTLIVANHVSWLDVIAVLAVEPVPLIAKQEVSGWPVVGPLTRRTGNRFINRDAPRELPRFVGELAAHLRDGGSVMVFPQATTWCTAPGGPFRRAMFEAALRAAAPVRPAAIDYARDGTRSTAAAYVGGDSLAASLLRVAGTDGLAVRVRPCRTLWPHGHDRRSLAAAAHAAVSDAVSAPVLAPRTGVFRTARPPEATVPPQLRAHA</sequence>
<keyword evidence="2" id="KW-0444">Lipid biosynthesis</keyword>
<gene>
    <name evidence="7" type="ORF">G4Z16_02535</name>
</gene>
<reference evidence="8" key="1">
    <citation type="submission" date="2020-02" db="EMBL/GenBank/DDBJ databases">
        <title>Streptomyces sp. ASO4wet.</title>
        <authorList>
            <person name="Risdian C."/>
            <person name="Landwehr W."/>
            <person name="Schupp P."/>
            <person name="Wink J."/>
        </authorList>
    </citation>
    <scope>NUCLEOTIDE SEQUENCE [LARGE SCALE GENOMIC DNA]</scope>
    <source>
        <strain evidence="8">ASO4wet</strain>
    </source>
</reference>
<evidence type="ECO:0000256" key="4">
    <source>
        <dbReference type="ARBA" id="ARBA00023098"/>
    </source>
</evidence>
<dbReference type="Pfam" id="PF01553">
    <property type="entry name" value="Acyltransferase"/>
    <property type="match status" value="1"/>
</dbReference>
<accession>A0A7T1WQQ4</accession>